<dbReference type="EMBL" id="JAZHXI010000016">
    <property type="protein sequence ID" value="KAL2063138.1"/>
    <property type="molecule type" value="Genomic_DNA"/>
</dbReference>
<comment type="similarity">
    <text evidence="1">Belongs to the NAD(P)-dependent epimerase/dehydratase family.</text>
</comment>
<feature type="domain" description="NAD-dependent epimerase/dehydratase" evidence="2">
    <location>
        <begin position="6"/>
        <end position="177"/>
    </location>
</feature>
<name>A0ABR4BZR3_9HELO</name>
<organism evidence="3 4">
    <name type="scientific">Oculimacula yallundae</name>
    <dbReference type="NCBI Taxonomy" id="86028"/>
    <lineage>
        <taxon>Eukaryota</taxon>
        <taxon>Fungi</taxon>
        <taxon>Dikarya</taxon>
        <taxon>Ascomycota</taxon>
        <taxon>Pezizomycotina</taxon>
        <taxon>Leotiomycetes</taxon>
        <taxon>Helotiales</taxon>
        <taxon>Ploettnerulaceae</taxon>
        <taxon>Oculimacula</taxon>
    </lineage>
</organism>
<proteinExistence type="inferred from homology"/>
<reference evidence="3 4" key="1">
    <citation type="journal article" date="2024" name="Commun. Biol.">
        <title>Comparative genomic analysis of thermophilic fungi reveals convergent evolutionary adaptations and gene losses.</title>
        <authorList>
            <person name="Steindorff A.S."/>
            <person name="Aguilar-Pontes M.V."/>
            <person name="Robinson A.J."/>
            <person name="Andreopoulos B."/>
            <person name="LaButti K."/>
            <person name="Kuo A."/>
            <person name="Mondo S."/>
            <person name="Riley R."/>
            <person name="Otillar R."/>
            <person name="Haridas S."/>
            <person name="Lipzen A."/>
            <person name="Grimwood J."/>
            <person name="Schmutz J."/>
            <person name="Clum A."/>
            <person name="Reid I.D."/>
            <person name="Moisan M.C."/>
            <person name="Butler G."/>
            <person name="Nguyen T.T.M."/>
            <person name="Dewar K."/>
            <person name="Conant G."/>
            <person name="Drula E."/>
            <person name="Henrissat B."/>
            <person name="Hansel C."/>
            <person name="Singer S."/>
            <person name="Hutchinson M.I."/>
            <person name="de Vries R.P."/>
            <person name="Natvig D.O."/>
            <person name="Powell A.J."/>
            <person name="Tsang A."/>
            <person name="Grigoriev I.V."/>
        </authorList>
    </citation>
    <scope>NUCLEOTIDE SEQUENCE [LARGE SCALE GENOMIC DNA]</scope>
    <source>
        <strain evidence="3 4">CBS 494.80</strain>
    </source>
</reference>
<accession>A0ABR4BZR3</accession>
<evidence type="ECO:0000259" key="2">
    <source>
        <dbReference type="Pfam" id="PF01370"/>
    </source>
</evidence>
<keyword evidence="4" id="KW-1185">Reference proteome</keyword>
<dbReference type="CDD" id="cd08946">
    <property type="entry name" value="SDR_e"/>
    <property type="match status" value="1"/>
</dbReference>
<evidence type="ECO:0000256" key="1">
    <source>
        <dbReference type="ARBA" id="ARBA00007637"/>
    </source>
</evidence>
<dbReference type="Pfam" id="PF01370">
    <property type="entry name" value="Epimerase"/>
    <property type="match status" value="1"/>
</dbReference>
<evidence type="ECO:0000313" key="4">
    <source>
        <dbReference type="Proteomes" id="UP001595075"/>
    </source>
</evidence>
<sequence length="360" mass="39675">MTQRHILVTGSSGHLGCALMHLLPTLGYTPIGIDILPSTTTTLVGSITDTYFLESVFSQYVFHSIIHTATLHKPHIGSHSKKDFIDVNVTGTTLLLEYATATKSSKKPSFIFISSTTAFGDALSPAPGNPASWIDESVVPKPKNIYGVTKICAEDICKLVSKEHGLRVVVLRVARFFPEQDDVEARRDGWSDDNLKVNELCYRRVDLADAAGACVAAMETLNFSFKKDANSDSALIAGSFGMYIISAPPPFQNDEETLRLLDSDPARALKKVLPEYEPVFEKLNWKFLDRLDRVYDSGKAIRELGWQPVYTFERALECLERGEEWRSEMSVAVGRKGYHKVATGVYTTSVKSGVAESVGG</sequence>
<comment type="caution">
    <text evidence="3">The sequence shown here is derived from an EMBL/GenBank/DDBJ whole genome shotgun (WGS) entry which is preliminary data.</text>
</comment>
<dbReference type="Proteomes" id="UP001595075">
    <property type="component" value="Unassembled WGS sequence"/>
</dbReference>
<dbReference type="Gene3D" id="3.40.50.720">
    <property type="entry name" value="NAD(P)-binding Rossmann-like Domain"/>
    <property type="match status" value="1"/>
</dbReference>
<protein>
    <recommendedName>
        <fullName evidence="2">NAD-dependent epimerase/dehydratase domain-containing protein</fullName>
    </recommendedName>
</protein>
<dbReference type="InterPro" id="IPR036291">
    <property type="entry name" value="NAD(P)-bd_dom_sf"/>
</dbReference>
<evidence type="ECO:0000313" key="3">
    <source>
        <dbReference type="EMBL" id="KAL2063138.1"/>
    </source>
</evidence>
<dbReference type="SUPFAM" id="SSF51735">
    <property type="entry name" value="NAD(P)-binding Rossmann-fold domains"/>
    <property type="match status" value="1"/>
</dbReference>
<dbReference type="PANTHER" id="PTHR43000">
    <property type="entry name" value="DTDP-D-GLUCOSE 4,6-DEHYDRATASE-RELATED"/>
    <property type="match status" value="1"/>
</dbReference>
<dbReference type="InterPro" id="IPR001509">
    <property type="entry name" value="Epimerase_deHydtase"/>
</dbReference>
<gene>
    <name evidence="3" type="ORF">VTL71DRAFT_6210</name>
</gene>